<proteinExistence type="predicted"/>
<dbReference type="PANTHER" id="PTHR35586:SF2">
    <property type="entry name" value="SLL1542 PROTEIN"/>
    <property type="match status" value="1"/>
</dbReference>
<sequence>MFTRDDLKKTRYYQELKQEVIEDITKEVKQEEALALILRQLPRRIGTVKPELIGRIQQLETSQLENLAEALLDFESESDLVNWLNKSTD</sequence>
<reference evidence="2 3" key="1">
    <citation type="journal article" date="2021" name="Int. J. Syst. Evol. Microbiol.">
        <title>Amazonocrinis nigriterrae gen. nov., sp. nov., Atlanticothrix silvestris gen. nov., sp. nov. and Dendronalium phyllosphericum gen. nov., sp. nov., nostocacean cyanobacteria from Brazilian environments.</title>
        <authorList>
            <person name="Alvarenga D.O."/>
            <person name="Andreote A.P.D."/>
            <person name="Branco L.H.Z."/>
            <person name="Delbaje E."/>
            <person name="Cruz R.B."/>
            <person name="Varani A.M."/>
            <person name="Fiore M.F."/>
        </authorList>
    </citation>
    <scope>NUCLEOTIDE SEQUENCE [LARGE SCALE GENOMIC DNA]</scope>
    <source>
        <strain evidence="2 3">CENA67</strain>
    </source>
</reference>
<evidence type="ECO:0000313" key="3">
    <source>
        <dbReference type="Proteomes" id="UP000632766"/>
    </source>
</evidence>
<comment type="caution">
    <text evidence="2">The sequence shown here is derived from an EMBL/GenBank/DDBJ whole genome shotgun (WGS) entry which is preliminary data.</text>
</comment>
<feature type="domain" description="DUF4351" evidence="1">
    <location>
        <begin position="27"/>
        <end position="84"/>
    </location>
</feature>
<organism evidence="2 3">
    <name type="scientific">Amazonocrinis nigriterrae CENA67</name>
    <dbReference type="NCBI Taxonomy" id="2794033"/>
    <lineage>
        <taxon>Bacteria</taxon>
        <taxon>Bacillati</taxon>
        <taxon>Cyanobacteriota</taxon>
        <taxon>Cyanophyceae</taxon>
        <taxon>Nostocales</taxon>
        <taxon>Nostocaceae</taxon>
        <taxon>Amazonocrinis</taxon>
        <taxon>Amazonocrinis nigriterrae</taxon>
    </lineage>
</organism>
<name>A0A8J7L9K0_9NOST</name>
<gene>
    <name evidence="2" type="ORF">I8748_19000</name>
</gene>
<accession>A0A8J7L9K0</accession>
<dbReference type="PANTHER" id="PTHR35586">
    <property type="entry name" value="SLL1691 PROTEIN"/>
    <property type="match status" value="1"/>
</dbReference>
<dbReference type="EMBL" id="JAECZC010000038">
    <property type="protein sequence ID" value="MBH8564250.1"/>
    <property type="molecule type" value="Genomic_DNA"/>
</dbReference>
<dbReference type="Proteomes" id="UP000632766">
    <property type="component" value="Unassembled WGS sequence"/>
</dbReference>
<protein>
    <submittedName>
        <fullName evidence="2">DUF4351 domain-containing protein</fullName>
    </submittedName>
</protein>
<dbReference type="AlphaFoldDB" id="A0A8J7L9K0"/>
<evidence type="ECO:0000259" key="1">
    <source>
        <dbReference type="Pfam" id="PF14261"/>
    </source>
</evidence>
<dbReference type="Pfam" id="PF14261">
    <property type="entry name" value="DUF4351"/>
    <property type="match status" value="1"/>
</dbReference>
<dbReference type="RefSeq" id="WP_198126100.1">
    <property type="nucleotide sequence ID" value="NZ_JAECZC010000038.1"/>
</dbReference>
<keyword evidence="3" id="KW-1185">Reference proteome</keyword>
<evidence type="ECO:0000313" key="2">
    <source>
        <dbReference type="EMBL" id="MBH8564250.1"/>
    </source>
</evidence>
<dbReference type="InterPro" id="IPR025587">
    <property type="entry name" value="DUF4351"/>
</dbReference>